<dbReference type="EMBL" id="QKWP01000055">
    <property type="protein sequence ID" value="RIB28807.1"/>
    <property type="molecule type" value="Genomic_DNA"/>
</dbReference>
<protein>
    <recommendedName>
        <fullName evidence="3">Serine-threonine/tyrosine-protein kinase catalytic domain-containing protein</fullName>
    </recommendedName>
</protein>
<dbReference type="SUPFAM" id="SSF56112">
    <property type="entry name" value="Protein kinase-like (PK-like)"/>
    <property type="match status" value="1"/>
</dbReference>
<dbReference type="Gene3D" id="1.10.510.10">
    <property type="entry name" value="Transferase(Phosphotransferase) domain 1"/>
    <property type="match status" value="1"/>
</dbReference>
<keyword evidence="2" id="KW-1185">Reference proteome</keyword>
<dbReference type="AlphaFoldDB" id="A0A397W5F5"/>
<dbReference type="InterPro" id="IPR011009">
    <property type="entry name" value="Kinase-like_dom_sf"/>
</dbReference>
<sequence length="133" mass="15119">MTEMSTGRPPHYNIEYDEMLAIQICIGLRPEFAKGTPECFIQLANQCMDANPSNRPTASDIHEKLYSWWNILFGNTAKDKDELAILKAFKSADEIIPTLSTELQIYSKDKLTSKLLDFKNLSEPVNSSKVYVK</sequence>
<evidence type="ECO:0000313" key="2">
    <source>
        <dbReference type="Proteomes" id="UP000266673"/>
    </source>
</evidence>
<dbReference type="Proteomes" id="UP000266673">
    <property type="component" value="Unassembled WGS sequence"/>
</dbReference>
<dbReference type="OrthoDB" id="163159at2759"/>
<comment type="caution">
    <text evidence="1">The sequence shown here is derived from an EMBL/GenBank/DDBJ whole genome shotgun (WGS) entry which is preliminary data.</text>
</comment>
<evidence type="ECO:0008006" key="3">
    <source>
        <dbReference type="Google" id="ProtNLM"/>
    </source>
</evidence>
<gene>
    <name evidence="1" type="ORF">C2G38_1361783</name>
</gene>
<organism evidence="1 2">
    <name type="scientific">Gigaspora rosea</name>
    <dbReference type="NCBI Taxonomy" id="44941"/>
    <lineage>
        <taxon>Eukaryota</taxon>
        <taxon>Fungi</taxon>
        <taxon>Fungi incertae sedis</taxon>
        <taxon>Mucoromycota</taxon>
        <taxon>Glomeromycotina</taxon>
        <taxon>Glomeromycetes</taxon>
        <taxon>Diversisporales</taxon>
        <taxon>Gigasporaceae</taxon>
        <taxon>Gigaspora</taxon>
    </lineage>
</organism>
<reference evidence="1 2" key="1">
    <citation type="submission" date="2018-06" db="EMBL/GenBank/DDBJ databases">
        <title>Comparative genomics reveals the genomic features of Rhizophagus irregularis, R. cerebriforme, R. diaphanum and Gigaspora rosea, and their symbiotic lifestyle signature.</title>
        <authorList>
            <person name="Morin E."/>
            <person name="San Clemente H."/>
            <person name="Chen E.C.H."/>
            <person name="De La Providencia I."/>
            <person name="Hainaut M."/>
            <person name="Kuo A."/>
            <person name="Kohler A."/>
            <person name="Murat C."/>
            <person name="Tang N."/>
            <person name="Roy S."/>
            <person name="Loubradou J."/>
            <person name="Henrissat B."/>
            <person name="Grigoriev I.V."/>
            <person name="Corradi N."/>
            <person name="Roux C."/>
            <person name="Martin F.M."/>
        </authorList>
    </citation>
    <scope>NUCLEOTIDE SEQUENCE [LARGE SCALE GENOMIC DNA]</scope>
    <source>
        <strain evidence="1 2">DAOM 194757</strain>
    </source>
</reference>
<accession>A0A397W5F5</accession>
<name>A0A397W5F5_9GLOM</name>
<evidence type="ECO:0000313" key="1">
    <source>
        <dbReference type="EMBL" id="RIB28807.1"/>
    </source>
</evidence>
<proteinExistence type="predicted"/>